<dbReference type="RefSeq" id="WP_050354801.1">
    <property type="nucleotide sequence ID" value="NZ_LGSS01000005.1"/>
</dbReference>
<dbReference type="AlphaFoldDB" id="A0A0L0WBH5"/>
<evidence type="ECO:0008006" key="3">
    <source>
        <dbReference type="Google" id="ProtNLM"/>
    </source>
</evidence>
<keyword evidence="2" id="KW-1185">Reference proteome</keyword>
<name>A0A0L0WBH5_GOTPU</name>
<accession>A0A0L0WBH5</accession>
<gene>
    <name evidence="1" type="ORF">CLPU_5c00020</name>
</gene>
<organism evidence="1 2">
    <name type="scientific">Gottschalkia purinilytica</name>
    <name type="common">Clostridium purinilyticum</name>
    <dbReference type="NCBI Taxonomy" id="1503"/>
    <lineage>
        <taxon>Bacteria</taxon>
        <taxon>Bacillati</taxon>
        <taxon>Bacillota</taxon>
        <taxon>Tissierellia</taxon>
        <taxon>Tissierellales</taxon>
        <taxon>Gottschalkiaceae</taxon>
        <taxon>Gottschalkia</taxon>
    </lineage>
</organism>
<evidence type="ECO:0000313" key="2">
    <source>
        <dbReference type="Proteomes" id="UP000037267"/>
    </source>
</evidence>
<dbReference type="OrthoDB" id="1912442at2"/>
<dbReference type="Pfam" id="PF14879">
    <property type="entry name" value="DUF4489"/>
    <property type="match status" value="3"/>
</dbReference>
<protein>
    <recommendedName>
        <fullName evidence="3">DUF4489 domain-containing protein</fullName>
    </recommendedName>
</protein>
<dbReference type="EMBL" id="LGSS01000005">
    <property type="protein sequence ID" value="KNF08695.1"/>
    <property type="molecule type" value="Genomic_DNA"/>
</dbReference>
<dbReference type="Proteomes" id="UP000037267">
    <property type="component" value="Unassembled WGS sequence"/>
</dbReference>
<evidence type="ECO:0000313" key="1">
    <source>
        <dbReference type="EMBL" id="KNF08695.1"/>
    </source>
</evidence>
<reference evidence="2" key="1">
    <citation type="submission" date="2015-07" db="EMBL/GenBank/DDBJ databases">
        <title>Draft genome sequence of the purine-degrading Gottschalkia purinilyticum DSM 1384 (formerly Clostridium purinilyticum).</title>
        <authorList>
            <person name="Poehlein A."/>
            <person name="Schiel-Bengelsdorf B."/>
            <person name="Bengelsdorf F.R."/>
            <person name="Daniel R."/>
            <person name="Duerre P."/>
        </authorList>
    </citation>
    <scope>NUCLEOTIDE SEQUENCE [LARGE SCALE GENOMIC DNA]</scope>
    <source>
        <strain evidence="2">DSM 1384</strain>
    </source>
</reference>
<proteinExistence type="predicted"/>
<dbReference type="InterPro" id="IPR027972">
    <property type="entry name" value="DUF4489"/>
</dbReference>
<comment type="caution">
    <text evidence="1">The sequence shown here is derived from an EMBL/GenBank/DDBJ whole genome shotgun (WGS) entry which is preliminary data.</text>
</comment>
<sequence length="533" mass="57888">MSDDYKRPVYKTKKEKIEQDNKHGLSIECDEHKYNKCFKKTECCEKIDCNPEKIKFKCSNLTGTTGINVIDINDATLQTPMTIGTISVTDLCCFKRPCVQLNVSAVIVTISFISINTTVIFRVFRRCDNGSETEVQSFNVSLGDIATIPLASTPVSFTICDNIACSSNCCTYRVTVEAIGPFPIAMALTVSQGGISLIARECDNECNNHKHQYFEEVDCKPEKIKFRCNSLIGASSINAPSIFEATIPTPITIGTIRVTELSCFKKSCVQLKISFIITALLTTGISILATLRVFRRCDNGSETEVRAFNLVTILLPGSSFPVDLLVCDFIECCSNCCTYRVTLEAKGDVGASSAFEVGQGGISLIAGECDVDCEPEKNKFRCNSLIGTTGINAIPIDGDLPVIPVPTTIGTISVTDLDCFKKTCVQLEISAIIIASASEIPPGTVITFRVFRRCDNGSETEVQSINLPILSVIAPGSSIPVAFVVCDHIECCSKCCTYRITIEAINPPETETPFFDVVQGGISLIAGECDDEC</sequence>